<keyword evidence="4" id="KW-0274">FAD</keyword>
<dbReference type="Pfam" id="PF01565">
    <property type="entry name" value="FAD_binding_4"/>
    <property type="match status" value="1"/>
</dbReference>
<feature type="transmembrane region" description="Helical" evidence="9">
    <location>
        <begin position="46"/>
        <end position="66"/>
    </location>
</feature>
<keyword evidence="9" id="KW-1133">Transmembrane helix</keyword>
<dbReference type="PaxDb" id="284590-Q6CWU6"/>
<dbReference type="InterPro" id="IPR016169">
    <property type="entry name" value="FAD-bd_PCMH_sub2"/>
</dbReference>
<dbReference type="InterPro" id="IPR016171">
    <property type="entry name" value="Vanillyl_alc_oxidase_C-sub2"/>
</dbReference>
<dbReference type="KEGG" id="kla:KLLA0_B01397g"/>
<dbReference type="GO" id="GO:0071949">
    <property type="term" value="F:FAD binding"/>
    <property type="evidence" value="ECO:0007669"/>
    <property type="project" value="InterPro"/>
</dbReference>
<dbReference type="FunFam" id="1.10.45.10:FF:000001">
    <property type="entry name" value="D-lactate dehydrogenase mitochondrial"/>
    <property type="match status" value="1"/>
</dbReference>
<organism evidence="11 12">
    <name type="scientific">Kluyveromyces lactis (strain ATCC 8585 / CBS 2359 / DSM 70799 / NBRC 1267 / NRRL Y-1140 / WM37)</name>
    <name type="common">Yeast</name>
    <name type="synonym">Candida sphaerica</name>
    <dbReference type="NCBI Taxonomy" id="284590"/>
    <lineage>
        <taxon>Eukaryota</taxon>
        <taxon>Fungi</taxon>
        <taxon>Dikarya</taxon>
        <taxon>Ascomycota</taxon>
        <taxon>Saccharomycotina</taxon>
        <taxon>Saccharomycetes</taxon>
        <taxon>Saccharomycetales</taxon>
        <taxon>Saccharomycetaceae</taxon>
        <taxon>Kluyveromyces</taxon>
    </lineage>
</organism>
<dbReference type="Pfam" id="PF02913">
    <property type="entry name" value="FAD-oxidase_C"/>
    <property type="match status" value="1"/>
</dbReference>
<protein>
    <recommendedName>
        <fullName evidence="6">D-lactate dehydrogenase (cytochrome)</fullName>
        <ecNumber evidence="6">1.1.2.4</ecNumber>
    </recommendedName>
    <alternativeName>
        <fullName evidence="8">D-lactate ferricytochrome C oxidoreductase</fullName>
    </alternativeName>
</protein>
<reference evidence="11 12" key="1">
    <citation type="journal article" date="2004" name="Nature">
        <title>Genome evolution in yeasts.</title>
        <authorList>
            <consortium name="Genolevures"/>
            <person name="Dujon B."/>
            <person name="Sherman D."/>
            <person name="Fischer G."/>
            <person name="Durrens P."/>
            <person name="Casaregola S."/>
            <person name="Lafontaine I."/>
            <person name="de Montigny J."/>
            <person name="Marck C."/>
            <person name="Neuveglise C."/>
            <person name="Talla E."/>
            <person name="Goffard N."/>
            <person name="Frangeul L."/>
            <person name="Aigle M."/>
            <person name="Anthouard V."/>
            <person name="Babour A."/>
            <person name="Barbe V."/>
            <person name="Barnay S."/>
            <person name="Blanchin S."/>
            <person name="Beckerich J.M."/>
            <person name="Beyne E."/>
            <person name="Bleykasten C."/>
            <person name="Boisrame A."/>
            <person name="Boyer J."/>
            <person name="Cattolico L."/>
            <person name="Confanioleri F."/>
            <person name="de Daruvar A."/>
            <person name="Despons L."/>
            <person name="Fabre E."/>
            <person name="Fairhead C."/>
            <person name="Ferry-Dumazet H."/>
            <person name="Groppi A."/>
            <person name="Hantraye F."/>
            <person name="Hennequin C."/>
            <person name="Jauniaux N."/>
            <person name="Joyet P."/>
            <person name="Kachouri R."/>
            <person name="Kerrest A."/>
            <person name="Koszul R."/>
            <person name="Lemaire M."/>
            <person name="Lesur I."/>
            <person name="Ma L."/>
            <person name="Muller H."/>
            <person name="Nicaud J.M."/>
            <person name="Nikolski M."/>
            <person name="Oztas S."/>
            <person name="Ozier-Kalogeropoulos O."/>
            <person name="Pellenz S."/>
            <person name="Potier S."/>
            <person name="Richard G.F."/>
            <person name="Straub M.L."/>
            <person name="Suleau A."/>
            <person name="Swennene D."/>
            <person name="Tekaia F."/>
            <person name="Wesolowski-Louvel M."/>
            <person name="Westhof E."/>
            <person name="Wirth B."/>
            <person name="Zeniou-Meyer M."/>
            <person name="Zivanovic I."/>
            <person name="Bolotin-Fukuhara M."/>
            <person name="Thierry A."/>
            <person name="Bouchier C."/>
            <person name="Caudron B."/>
            <person name="Scarpelli C."/>
            <person name="Gaillardin C."/>
            <person name="Weissenbach J."/>
            <person name="Wincker P."/>
            <person name="Souciet J.L."/>
        </authorList>
    </citation>
    <scope>NUCLEOTIDE SEQUENCE [LARGE SCALE GENOMIC DNA]</scope>
    <source>
        <strain evidence="12">ATCC 8585 / CBS 2359 / DSM 70799 / NBRC 1267 / NRRL Y-1140 / WM37</strain>
    </source>
</reference>
<dbReference type="AlphaFoldDB" id="Q6CWU6"/>
<feature type="domain" description="FAD-binding PCMH-type" evidence="10">
    <location>
        <begin position="133"/>
        <end position="315"/>
    </location>
</feature>
<dbReference type="GO" id="GO:1903457">
    <property type="term" value="P:lactate catabolic process"/>
    <property type="evidence" value="ECO:0007669"/>
    <property type="project" value="TreeGrafter"/>
</dbReference>
<dbReference type="HOGENOM" id="CLU_017779_3_3_1"/>
<dbReference type="InterPro" id="IPR016166">
    <property type="entry name" value="FAD-bd_PCMH"/>
</dbReference>
<comment type="similarity">
    <text evidence="2">Belongs to the FAD-binding oxidoreductase/transferase type 4 family.</text>
</comment>
<evidence type="ECO:0000256" key="9">
    <source>
        <dbReference type="SAM" id="Phobius"/>
    </source>
</evidence>
<evidence type="ECO:0000259" key="10">
    <source>
        <dbReference type="PROSITE" id="PS51387"/>
    </source>
</evidence>
<proteinExistence type="inferred from homology"/>
<dbReference type="InterPro" id="IPR004113">
    <property type="entry name" value="FAD-bd_oxidored_4_C"/>
</dbReference>
<dbReference type="FunFam" id="3.30.70.2740:FF:000001">
    <property type="entry name" value="D-lactate dehydrogenase mitochondrial"/>
    <property type="match status" value="1"/>
</dbReference>
<dbReference type="Gene3D" id="1.10.45.10">
    <property type="entry name" value="Vanillyl-alcohol Oxidase, Chain A, domain 4"/>
    <property type="match status" value="1"/>
</dbReference>
<evidence type="ECO:0000256" key="3">
    <source>
        <dbReference type="ARBA" id="ARBA00022630"/>
    </source>
</evidence>
<accession>Q6CWU6</accession>
<keyword evidence="9" id="KW-0472">Membrane</keyword>
<dbReference type="GO" id="GO:0005739">
    <property type="term" value="C:mitochondrion"/>
    <property type="evidence" value="ECO:0007669"/>
    <property type="project" value="TreeGrafter"/>
</dbReference>
<dbReference type="GO" id="GO:0008720">
    <property type="term" value="F:D-lactate dehydrogenase (NAD+) activity"/>
    <property type="evidence" value="ECO:0007669"/>
    <property type="project" value="TreeGrafter"/>
</dbReference>
<dbReference type="Gene3D" id="3.30.70.2740">
    <property type="match status" value="1"/>
</dbReference>
<keyword evidence="5" id="KW-0560">Oxidoreductase</keyword>
<dbReference type="PANTHER" id="PTHR11748">
    <property type="entry name" value="D-LACTATE DEHYDROGENASE"/>
    <property type="match status" value="1"/>
</dbReference>
<dbReference type="EC" id="1.1.2.4" evidence="6"/>
<evidence type="ECO:0000313" key="12">
    <source>
        <dbReference type="Proteomes" id="UP000000598"/>
    </source>
</evidence>
<dbReference type="PANTHER" id="PTHR11748:SF117">
    <property type="entry name" value="AER321WP"/>
    <property type="match status" value="1"/>
</dbReference>
<dbReference type="GeneID" id="2896925"/>
<dbReference type="InterPro" id="IPR006094">
    <property type="entry name" value="Oxid_FAD_bind_N"/>
</dbReference>
<gene>
    <name evidence="11" type="ORF">KLLA0_B01397g</name>
</gene>
<name>Q6CWU6_KLULA</name>
<dbReference type="InterPro" id="IPR036318">
    <property type="entry name" value="FAD-bd_PCMH-like_sf"/>
</dbReference>
<evidence type="ECO:0000256" key="4">
    <source>
        <dbReference type="ARBA" id="ARBA00022827"/>
    </source>
</evidence>
<dbReference type="SUPFAM" id="SSF55103">
    <property type="entry name" value="FAD-linked oxidases, C-terminal domain"/>
    <property type="match status" value="1"/>
</dbReference>
<dbReference type="GO" id="GO:0004458">
    <property type="term" value="F:D-lactate dehydrogenase (cytochrome) activity"/>
    <property type="evidence" value="ECO:0007669"/>
    <property type="project" value="UniProtKB-EC"/>
</dbReference>
<evidence type="ECO:0000256" key="7">
    <source>
        <dbReference type="ARBA" id="ARBA00051436"/>
    </source>
</evidence>
<evidence type="ECO:0000256" key="5">
    <source>
        <dbReference type="ARBA" id="ARBA00023002"/>
    </source>
</evidence>
<dbReference type="Gene3D" id="3.30.465.10">
    <property type="match status" value="1"/>
</dbReference>
<dbReference type="STRING" id="284590.Q6CWU6"/>
<dbReference type="SUPFAM" id="SSF56176">
    <property type="entry name" value="FAD-binding/transporter-associated domain-like"/>
    <property type="match status" value="1"/>
</dbReference>
<keyword evidence="3" id="KW-0285">Flavoprotein</keyword>
<dbReference type="InterPro" id="IPR016164">
    <property type="entry name" value="FAD-linked_Oxase-like_C"/>
</dbReference>
<comment type="cofactor">
    <cofactor evidence="1">
        <name>FAD</name>
        <dbReference type="ChEBI" id="CHEBI:57692"/>
    </cofactor>
</comment>
<evidence type="ECO:0000256" key="6">
    <source>
        <dbReference type="ARBA" id="ARBA00038897"/>
    </source>
</evidence>
<dbReference type="OMA" id="LMFGTDC"/>
<keyword evidence="9" id="KW-0812">Transmembrane</keyword>
<dbReference type="eggNOG" id="KOG1231">
    <property type="taxonomic scope" value="Eukaryota"/>
</dbReference>
<evidence type="ECO:0000256" key="8">
    <source>
        <dbReference type="ARBA" id="ARBA00083446"/>
    </source>
</evidence>
<dbReference type="PROSITE" id="PS51387">
    <property type="entry name" value="FAD_PCMH"/>
    <property type="match status" value="1"/>
</dbReference>
<sequence length="572" mass="62834">MSKTAILNGLKRLTKVPIRPVRFYSVESNGKRIGTSTNDNGVRLSLVSGSLIVGIGLGLISSSYFVSKGDKQVFPLQSTTPLTALDPPRYGSDEDLKLCIKEIIQTIGSDNVKNTEAELDHHTDNGFNPTKPQPHQKPRWIVYATSTEDVSAVMKIINKYNIPVVPFSGGTSLEGHTYSTRPGIVLNTSKMNKILAVHHKDLDAVLQAGVGWQQLNEYLASVPEYKNMMLGCDCGPGAHVCGMVNTNASGIGATRYGSMGANIISITVVLADGTVVKTKKRPRKSSAGYNLTGLFVGSEGTLGIVTEVTVKLQVRPPYETVAVVQFPTLKDSTNTVAELFQKGIQLNAVELLDSSMMKCINYSNLVSKKYDNVPTLFFKISGLNKTVVQEYVKQVKQISQDNHCSKFEFAKNEQEAEELFSTRKNALYLMLDYAFNEIDENAKMWITDCAVPLSNLAATLEELDKITATYPLTHMTLGHVGDGNIHYDIFYEPDQFEICKQLVAEINAVTLKNEGTCSGEHGIGTGKRKFLEDELGSDTVDLMRKVKLAIDPKRLLNPDKVLKIDPLDPSNE</sequence>
<dbReference type="Proteomes" id="UP000000598">
    <property type="component" value="Chromosome B"/>
</dbReference>
<dbReference type="EMBL" id="CR382122">
    <property type="protein sequence ID" value="CAH01986.1"/>
    <property type="molecule type" value="Genomic_DNA"/>
</dbReference>
<evidence type="ECO:0000313" key="11">
    <source>
        <dbReference type="EMBL" id="CAH01986.1"/>
    </source>
</evidence>
<evidence type="ECO:0000256" key="1">
    <source>
        <dbReference type="ARBA" id="ARBA00001974"/>
    </source>
</evidence>
<comment type="catalytic activity">
    <reaction evidence="7">
        <text>(R)-lactate + 2 Fe(III)-[cytochrome c] = 2 Fe(II)-[cytochrome c] + pyruvate + 2 H(+)</text>
        <dbReference type="Rhea" id="RHEA:13521"/>
        <dbReference type="Rhea" id="RHEA-COMP:10350"/>
        <dbReference type="Rhea" id="RHEA-COMP:14399"/>
        <dbReference type="ChEBI" id="CHEBI:15361"/>
        <dbReference type="ChEBI" id="CHEBI:15378"/>
        <dbReference type="ChEBI" id="CHEBI:16004"/>
        <dbReference type="ChEBI" id="CHEBI:29033"/>
        <dbReference type="ChEBI" id="CHEBI:29034"/>
        <dbReference type="EC" id="1.1.2.4"/>
    </reaction>
</comment>
<keyword evidence="12" id="KW-1185">Reference proteome</keyword>
<evidence type="ECO:0000256" key="2">
    <source>
        <dbReference type="ARBA" id="ARBA00008000"/>
    </source>
</evidence>
<dbReference type="InParanoid" id="Q6CWU6"/>
<dbReference type="RefSeq" id="XP_451593.1">
    <property type="nucleotide sequence ID" value="XM_451593.1"/>
</dbReference>